<organism evidence="2 3">
    <name type="scientific">Mycoplasma mycoides subsp. mycoides</name>
    <dbReference type="NCBI Taxonomy" id="2103"/>
    <lineage>
        <taxon>Bacteria</taxon>
        <taxon>Bacillati</taxon>
        <taxon>Mycoplasmatota</taxon>
        <taxon>Mollicutes</taxon>
        <taxon>Mycoplasmataceae</taxon>
        <taxon>Mycoplasma</taxon>
    </lineage>
</organism>
<feature type="chain" id="PRO_5041900901" evidence="1">
    <location>
        <begin position="18"/>
        <end position="147"/>
    </location>
</feature>
<dbReference type="PROSITE" id="PS51257">
    <property type="entry name" value="PROKAR_LIPOPROTEIN"/>
    <property type="match status" value="1"/>
</dbReference>
<accession>A0AAE2JTU6</accession>
<name>A0AAE2JTU6_MYCMY</name>
<gene>
    <name evidence="2" type="ORF">TS59_0694</name>
</gene>
<proteinExistence type="predicted"/>
<reference evidence="2 3" key="1">
    <citation type="submission" date="2015-02" db="EMBL/GenBank/DDBJ databases">
        <title>Mycoplasma mycoides subsp. mycoides strain:B237 Genome sequencing.</title>
        <authorList>
            <person name="Fischer A."/>
            <person name="Santana-Cruz I."/>
            <person name="Schieck E."/>
            <person name="Gourle H."/>
            <person name="Lambert M."/>
            <person name="Nadendla S."/>
            <person name="Miller R.A."/>
            <person name="Weber J."/>
            <person name="Bongcam-Rudloff E."/>
            <person name="Vashee S."/>
            <person name="Frey J."/>
            <person name="Jores J."/>
        </authorList>
    </citation>
    <scope>NUCLEOTIDE SEQUENCE [LARGE SCALE GENOMIC DNA]</scope>
    <source>
        <strain evidence="2 3">B237</strain>
    </source>
</reference>
<dbReference type="AlphaFoldDB" id="A0AAE2JTU6"/>
<feature type="signal peptide" evidence="1">
    <location>
        <begin position="1"/>
        <end position="17"/>
    </location>
</feature>
<comment type="caution">
    <text evidence="2">The sequence shown here is derived from an EMBL/GenBank/DDBJ whole genome shotgun (WGS) entry which is preliminary data.</text>
</comment>
<keyword evidence="2" id="KW-0449">Lipoprotein</keyword>
<keyword evidence="1" id="KW-0732">Signal</keyword>
<evidence type="ECO:0000313" key="3">
    <source>
        <dbReference type="Proteomes" id="UP000033624"/>
    </source>
</evidence>
<dbReference type="EMBL" id="LAEW01000001">
    <property type="protein sequence ID" value="KJQ46425.1"/>
    <property type="molecule type" value="Genomic_DNA"/>
</dbReference>
<evidence type="ECO:0000313" key="2">
    <source>
        <dbReference type="EMBL" id="KJQ46425.1"/>
    </source>
</evidence>
<dbReference type="Proteomes" id="UP000033624">
    <property type="component" value="Unassembled WGS sequence"/>
</dbReference>
<sequence length="147" mass="16625">MKKWNKLLTLVSLSSLALPLTLLISCTSTKQALKSINDKEFFKLVDSIKTDDDLLKYADIKFKNSLGSYISKDNVIPTKLEKNQIEIIFKDPYKNQIDSEVVNVISNRSNGFASINEATLYVEFKNNKTGKTKSVNFKVTGLNKKIQ</sequence>
<dbReference type="KEGG" id="mmyi:mycmycITA_00669"/>
<evidence type="ECO:0000256" key="1">
    <source>
        <dbReference type="SAM" id="SignalP"/>
    </source>
</evidence>
<protein>
    <submittedName>
        <fullName evidence="2">Lipoprotein</fullName>
    </submittedName>
</protein>